<evidence type="ECO:0000313" key="2">
    <source>
        <dbReference type="EMBL" id="PTX63506.1"/>
    </source>
</evidence>
<name>A0A2T6C5D9_9FLAO</name>
<dbReference type="AlphaFoldDB" id="A0A2T6C5D9"/>
<feature type="transmembrane region" description="Helical" evidence="1">
    <location>
        <begin position="76"/>
        <end position="93"/>
    </location>
</feature>
<feature type="transmembrane region" description="Helical" evidence="1">
    <location>
        <begin position="12"/>
        <end position="34"/>
    </location>
</feature>
<evidence type="ECO:0000313" key="3">
    <source>
        <dbReference type="Proteomes" id="UP000244090"/>
    </source>
</evidence>
<proteinExistence type="predicted"/>
<keyword evidence="3" id="KW-1185">Reference proteome</keyword>
<feature type="transmembrane region" description="Helical" evidence="1">
    <location>
        <begin position="50"/>
        <end position="69"/>
    </location>
</feature>
<dbReference type="Proteomes" id="UP000244090">
    <property type="component" value="Unassembled WGS sequence"/>
</dbReference>
<comment type="caution">
    <text evidence="2">The sequence shown here is derived from an EMBL/GenBank/DDBJ whole genome shotgun (WGS) entry which is preliminary data.</text>
</comment>
<gene>
    <name evidence="2" type="ORF">C8N46_101106</name>
</gene>
<dbReference type="OrthoDB" id="983172at2"/>
<organism evidence="2 3">
    <name type="scientific">Kordia periserrulae</name>
    <dbReference type="NCBI Taxonomy" id="701523"/>
    <lineage>
        <taxon>Bacteria</taxon>
        <taxon>Pseudomonadati</taxon>
        <taxon>Bacteroidota</taxon>
        <taxon>Flavobacteriia</taxon>
        <taxon>Flavobacteriales</taxon>
        <taxon>Flavobacteriaceae</taxon>
        <taxon>Kordia</taxon>
    </lineage>
</organism>
<evidence type="ECO:0000256" key="1">
    <source>
        <dbReference type="SAM" id="Phobius"/>
    </source>
</evidence>
<dbReference type="EMBL" id="QBKT01000001">
    <property type="protein sequence ID" value="PTX63506.1"/>
    <property type="molecule type" value="Genomic_DNA"/>
</dbReference>
<keyword evidence="1" id="KW-0472">Membrane</keyword>
<reference evidence="2 3" key="1">
    <citation type="submission" date="2018-04" db="EMBL/GenBank/DDBJ databases">
        <title>Genomic Encyclopedia of Archaeal and Bacterial Type Strains, Phase II (KMG-II): from individual species to whole genera.</title>
        <authorList>
            <person name="Goeker M."/>
        </authorList>
    </citation>
    <scope>NUCLEOTIDE SEQUENCE [LARGE SCALE GENOMIC DNA]</scope>
    <source>
        <strain evidence="2 3">DSM 25731</strain>
    </source>
</reference>
<accession>A0A2T6C5D9</accession>
<protein>
    <submittedName>
        <fullName evidence="2">Uncharacterized protein</fullName>
    </submittedName>
</protein>
<sequence length="261" mass="30004">MQKEIDTRNSELYTKQAISIATFIGGPLAAGYLIRENFLAIDEPKKGKNVFIISIVATIALFVLIFSIPEHIIEKIPNIVLPVVYTVAITIWVEQTFGTILKKHEELKYSFYSVWRAIGIGIVSLLIIGIGIFGYAYLSADTEATEAYQSSLEKFYENEKQSLAFYRLMQTESDFDLILELNKNAIPKWKENIEIVKSADTITDLPKEISDYNKKLLRYSELRLEAFEVFKKALKERTVKYDSELRNLHEMIDKQLEAINE</sequence>
<keyword evidence="1" id="KW-0812">Transmembrane</keyword>
<feature type="transmembrane region" description="Helical" evidence="1">
    <location>
        <begin position="113"/>
        <end position="138"/>
    </location>
</feature>
<keyword evidence="1" id="KW-1133">Transmembrane helix</keyword>
<dbReference type="RefSeq" id="WP_108112908.1">
    <property type="nucleotide sequence ID" value="NZ_QBKT01000001.1"/>
</dbReference>